<evidence type="ECO:0000256" key="6">
    <source>
        <dbReference type="ARBA" id="ARBA00022932"/>
    </source>
</evidence>
<dbReference type="GO" id="GO:0006261">
    <property type="term" value="P:DNA-templated DNA replication"/>
    <property type="evidence" value="ECO:0007669"/>
    <property type="project" value="TreeGrafter"/>
</dbReference>
<keyword evidence="5" id="KW-0235">DNA replication</keyword>
<dbReference type="OrthoDB" id="9775929at2"/>
<accession>A0A0L6JH81</accession>
<evidence type="ECO:0000256" key="1">
    <source>
        <dbReference type="ARBA" id="ARBA00012417"/>
    </source>
</evidence>
<proteinExistence type="inferred from homology"/>
<dbReference type="PATRIC" id="fig|398512.5.peg.359"/>
<dbReference type="GO" id="GO:0003887">
    <property type="term" value="F:DNA-directed DNA polymerase activity"/>
    <property type="evidence" value="ECO:0007669"/>
    <property type="project" value="UniProtKB-KW"/>
</dbReference>
<dbReference type="InterPro" id="IPR010372">
    <property type="entry name" value="DNA_pol3_delta_N"/>
</dbReference>
<dbReference type="Pfam" id="PF21694">
    <property type="entry name" value="DNA_pol3_delta_C"/>
    <property type="match status" value="1"/>
</dbReference>
<keyword evidence="12" id="KW-1185">Reference proteome</keyword>
<keyword evidence="6" id="KW-0239">DNA-directed DNA polymerase</keyword>
<dbReference type="InterPro" id="IPR048466">
    <property type="entry name" value="DNA_pol3_delta-like_C"/>
</dbReference>
<dbReference type="STRING" id="398512.Bccel_0341"/>
<evidence type="ECO:0000256" key="4">
    <source>
        <dbReference type="ARBA" id="ARBA00022695"/>
    </source>
</evidence>
<feature type="domain" description="DNA polymerase III delta N-terminal" evidence="9">
    <location>
        <begin position="19"/>
        <end position="143"/>
    </location>
</feature>
<sequence length="337" mass="38196">MSLDILKEHIKSNKFKNLYLFYGHEEYLKKLYLESIENKIIGGNMRDMNKIVMEGKVDIGKLADNCETVPLFSERKLVLVKNSGIFKASKKSDSEKTDGKKDNLAMLIQSVPSYTCLIFIEEEIDKRLKVIDIIKKNGLIVEFAFQKPPELVKWVIKLFRAKNKNISNELASVIVNNCDQGMVEIHNEVEKLILFLGNKETVSPQDVEKVCTKSIKSRIFDLTDAIAAKDRTKAYIILEEMVVLKEPMPKILYMIARQFNQLLSIKLLTQVGANINDAAAKIGVSPYIAGKIMKQSKEFELNLLKKVVEESLELDVAVKTGRINDRVAVEMLLAGIN</sequence>
<evidence type="ECO:0000259" key="10">
    <source>
        <dbReference type="Pfam" id="PF21694"/>
    </source>
</evidence>
<dbReference type="PANTHER" id="PTHR34388:SF1">
    <property type="entry name" value="DNA POLYMERASE III SUBUNIT DELTA"/>
    <property type="match status" value="1"/>
</dbReference>
<dbReference type="InterPro" id="IPR027417">
    <property type="entry name" value="P-loop_NTPase"/>
</dbReference>
<dbReference type="InterPro" id="IPR005790">
    <property type="entry name" value="DNA_polIII_delta"/>
</dbReference>
<feature type="domain" description="DNA polymerase III delta subunit-like C-terminal" evidence="10">
    <location>
        <begin position="217"/>
        <end position="334"/>
    </location>
</feature>
<dbReference type="SUPFAM" id="SSF52540">
    <property type="entry name" value="P-loop containing nucleoside triphosphate hydrolases"/>
    <property type="match status" value="1"/>
</dbReference>
<dbReference type="Pfam" id="PF06144">
    <property type="entry name" value="DNA_pol3_delta"/>
    <property type="match status" value="1"/>
</dbReference>
<dbReference type="EC" id="2.7.7.7" evidence="1"/>
<comment type="caution">
    <text evidence="11">The sequence shown here is derived from an EMBL/GenBank/DDBJ whole genome shotgun (WGS) entry which is preliminary data.</text>
</comment>
<evidence type="ECO:0000256" key="8">
    <source>
        <dbReference type="ARBA" id="ARBA00049244"/>
    </source>
</evidence>
<evidence type="ECO:0000256" key="3">
    <source>
        <dbReference type="ARBA" id="ARBA00022679"/>
    </source>
</evidence>
<dbReference type="NCBIfam" id="TIGR01128">
    <property type="entry name" value="holA"/>
    <property type="match status" value="1"/>
</dbReference>
<dbReference type="AlphaFoldDB" id="A0A0L6JH81"/>
<dbReference type="EMBL" id="LGTC01000001">
    <property type="protein sequence ID" value="KNY25084.1"/>
    <property type="molecule type" value="Genomic_DNA"/>
</dbReference>
<dbReference type="InterPro" id="IPR008921">
    <property type="entry name" value="DNA_pol3_clamp-load_cplx_C"/>
</dbReference>
<dbReference type="eggNOG" id="COG1466">
    <property type="taxonomic scope" value="Bacteria"/>
</dbReference>
<reference evidence="12" key="1">
    <citation type="submission" date="2015-07" db="EMBL/GenBank/DDBJ databases">
        <title>Near-Complete Genome Sequence of the Cellulolytic Bacterium Bacteroides (Pseudobacteroides) cellulosolvens ATCC 35603.</title>
        <authorList>
            <person name="Dassa B."/>
            <person name="Utturkar S.M."/>
            <person name="Klingeman D.M."/>
            <person name="Hurt R.A."/>
            <person name="Keller M."/>
            <person name="Xu J."/>
            <person name="Reddy Y.H.K."/>
            <person name="Borovok I."/>
            <person name="Grinberg I.R."/>
            <person name="Lamed R."/>
            <person name="Zhivin O."/>
            <person name="Bayer E.A."/>
            <person name="Brown S.D."/>
        </authorList>
    </citation>
    <scope>NUCLEOTIDE SEQUENCE [LARGE SCALE GENOMIC DNA]</scope>
    <source>
        <strain evidence="12">DSM 2933</strain>
    </source>
</reference>
<dbReference type="Gene3D" id="3.40.50.300">
    <property type="entry name" value="P-loop containing nucleotide triphosphate hydrolases"/>
    <property type="match status" value="1"/>
</dbReference>
<evidence type="ECO:0000256" key="2">
    <source>
        <dbReference type="ARBA" id="ARBA00017703"/>
    </source>
</evidence>
<dbReference type="PANTHER" id="PTHR34388">
    <property type="entry name" value="DNA POLYMERASE III SUBUNIT DELTA"/>
    <property type="match status" value="1"/>
</dbReference>
<comment type="similarity">
    <text evidence="7">Belongs to the DNA polymerase HolA subunit family.</text>
</comment>
<gene>
    <name evidence="11" type="ORF">Bccel_0341</name>
</gene>
<dbReference type="GO" id="GO:0003677">
    <property type="term" value="F:DNA binding"/>
    <property type="evidence" value="ECO:0007669"/>
    <property type="project" value="InterPro"/>
</dbReference>
<keyword evidence="4" id="KW-0548">Nucleotidyltransferase</keyword>
<evidence type="ECO:0000259" key="9">
    <source>
        <dbReference type="Pfam" id="PF06144"/>
    </source>
</evidence>
<evidence type="ECO:0000256" key="5">
    <source>
        <dbReference type="ARBA" id="ARBA00022705"/>
    </source>
</evidence>
<dbReference type="Gene3D" id="1.10.8.60">
    <property type="match status" value="1"/>
</dbReference>
<keyword evidence="3" id="KW-0808">Transferase</keyword>
<evidence type="ECO:0000313" key="11">
    <source>
        <dbReference type="EMBL" id="KNY25084.1"/>
    </source>
</evidence>
<organism evidence="11 12">
    <name type="scientific">Pseudobacteroides cellulosolvens ATCC 35603 = DSM 2933</name>
    <dbReference type="NCBI Taxonomy" id="398512"/>
    <lineage>
        <taxon>Bacteria</taxon>
        <taxon>Bacillati</taxon>
        <taxon>Bacillota</taxon>
        <taxon>Clostridia</taxon>
        <taxon>Eubacteriales</taxon>
        <taxon>Oscillospiraceae</taxon>
        <taxon>Pseudobacteroides</taxon>
    </lineage>
</organism>
<dbReference type="GO" id="GO:0009360">
    <property type="term" value="C:DNA polymerase III complex"/>
    <property type="evidence" value="ECO:0007669"/>
    <property type="project" value="InterPro"/>
</dbReference>
<dbReference type="SUPFAM" id="SSF48019">
    <property type="entry name" value="post-AAA+ oligomerization domain-like"/>
    <property type="match status" value="1"/>
</dbReference>
<name>A0A0L6JH81_9FIRM</name>
<comment type="catalytic activity">
    <reaction evidence="8">
        <text>DNA(n) + a 2'-deoxyribonucleoside 5'-triphosphate = DNA(n+1) + diphosphate</text>
        <dbReference type="Rhea" id="RHEA:22508"/>
        <dbReference type="Rhea" id="RHEA-COMP:17339"/>
        <dbReference type="Rhea" id="RHEA-COMP:17340"/>
        <dbReference type="ChEBI" id="CHEBI:33019"/>
        <dbReference type="ChEBI" id="CHEBI:61560"/>
        <dbReference type="ChEBI" id="CHEBI:173112"/>
        <dbReference type="EC" id="2.7.7.7"/>
    </reaction>
</comment>
<evidence type="ECO:0000256" key="7">
    <source>
        <dbReference type="ARBA" id="ARBA00034754"/>
    </source>
</evidence>
<protein>
    <recommendedName>
        <fullName evidence="2">DNA polymerase III subunit delta</fullName>
        <ecNumber evidence="1">2.7.7.7</ecNumber>
    </recommendedName>
</protein>
<dbReference type="Proteomes" id="UP000036923">
    <property type="component" value="Unassembled WGS sequence"/>
</dbReference>
<dbReference type="Gene3D" id="1.20.272.10">
    <property type="match status" value="1"/>
</dbReference>
<evidence type="ECO:0000313" key="12">
    <source>
        <dbReference type="Proteomes" id="UP000036923"/>
    </source>
</evidence>